<dbReference type="GO" id="GO:0005737">
    <property type="term" value="C:cytoplasm"/>
    <property type="evidence" value="ECO:0007669"/>
    <property type="project" value="UniProtKB-SubCell"/>
</dbReference>
<evidence type="ECO:0000256" key="3">
    <source>
        <dbReference type="ARBA" id="ARBA00022768"/>
    </source>
</evidence>
<evidence type="ECO:0000259" key="6">
    <source>
        <dbReference type="Pfam" id="PF00889"/>
    </source>
</evidence>
<dbReference type="STRING" id="1619100.UT34_C0001G0398"/>
<comment type="similarity">
    <text evidence="1 5">Belongs to the EF-Ts family.</text>
</comment>
<sequence>MAYTLDDIKMLRAKTSAGMALCKEALESSKGDMEKAVAYINSKSDVVSRLRNLTGAKIGLCKLALEDAGNDFEKAVEIINERGWNDPVGNDTSEKTEGIIDAYVHGIDKRLVSVVEVTCKTDFVARNDGFKAFVHEIALQVAAMKPAYISKEAIPQEKIDELKVLFERELKEEGKPENMLGKIVEGKFSKYYSENCLLEQKWFKDESKTIKSLLDEHIQKLGEPLAIRRIMIWELGK</sequence>
<dbReference type="PANTHER" id="PTHR11741:SF0">
    <property type="entry name" value="ELONGATION FACTOR TS, MITOCHONDRIAL"/>
    <property type="match status" value="1"/>
</dbReference>
<evidence type="ECO:0000313" key="7">
    <source>
        <dbReference type="EMBL" id="KKR06358.1"/>
    </source>
</evidence>
<dbReference type="Gene3D" id="1.10.8.10">
    <property type="entry name" value="DNA helicase RuvA subunit, C-terminal domain"/>
    <property type="match status" value="2"/>
</dbReference>
<reference evidence="7 8" key="1">
    <citation type="journal article" date="2015" name="Nature">
        <title>rRNA introns, odd ribosomes, and small enigmatic genomes across a large radiation of phyla.</title>
        <authorList>
            <person name="Brown C.T."/>
            <person name="Hug L.A."/>
            <person name="Thomas B.C."/>
            <person name="Sharon I."/>
            <person name="Castelle C.J."/>
            <person name="Singh A."/>
            <person name="Wilkins M.J."/>
            <person name="Williams K.H."/>
            <person name="Banfield J.F."/>
        </authorList>
    </citation>
    <scope>NUCLEOTIDE SEQUENCE [LARGE SCALE GENOMIC DNA]</scope>
</reference>
<keyword evidence="5" id="KW-0963">Cytoplasm</keyword>
<name>A0A0G0MT60_9BACT</name>
<dbReference type="InterPro" id="IPR009060">
    <property type="entry name" value="UBA-like_sf"/>
</dbReference>
<dbReference type="InterPro" id="IPR014039">
    <property type="entry name" value="Transl_elong_EFTs/EF1B_dimer"/>
</dbReference>
<dbReference type="InterPro" id="IPR036402">
    <property type="entry name" value="EF-Ts_dimer_sf"/>
</dbReference>
<dbReference type="PANTHER" id="PTHR11741">
    <property type="entry name" value="ELONGATION FACTOR TS"/>
    <property type="match status" value="1"/>
</dbReference>
<dbReference type="GO" id="GO:0003746">
    <property type="term" value="F:translation elongation factor activity"/>
    <property type="evidence" value="ECO:0007669"/>
    <property type="project" value="UniProtKB-UniRule"/>
</dbReference>
<comment type="caution">
    <text evidence="7">The sequence shown here is derived from an EMBL/GenBank/DDBJ whole genome shotgun (WGS) entry which is preliminary data.</text>
</comment>
<feature type="domain" description="Translation elongation factor EFTs/EF1B dimerisation" evidence="6">
    <location>
        <begin position="94"/>
        <end position="236"/>
    </location>
</feature>
<dbReference type="Pfam" id="PF00889">
    <property type="entry name" value="EF_TS"/>
    <property type="match status" value="1"/>
</dbReference>
<evidence type="ECO:0000256" key="5">
    <source>
        <dbReference type="HAMAP-Rule" id="MF_00050"/>
    </source>
</evidence>
<evidence type="ECO:0000256" key="4">
    <source>
        <dbReference type="ARBA" id="ARBA00022917"/>
    </source>
</evidence>
<dbReference type="Proteomes" id="UP000034799">
    <property type="component" value="Unassembled WGS sequence"/>
</dbReference>
<accession>A0A0G0MT60</accession>
<dbReference type="SUPFAM" id="SSF54713">
    <property type="entry name" value="Elongation factor Ts (EF-Ts), dimerisation domain"/>
    <property type="match status" value="1"/>
</dbReference>
<proteinExistence type="inferred from homology"/>
<evidence type="ECO:0000256" key="2">
    <source>
        <dbReference type="ARBA" id="ARBA00016956"/>
    </source>
</evidence>
<dbReference type="EMBL" id="LBWK01000001">
    <property type="protein sequence ID" value="KKR06358.1"/>
    <property type="molecule type" value="Genomic_DNA"/>
</dbReference>
<dbReference type="InterPro" id="IPR001816">
    <property type="entry name" value="Transl_elong_EFTs/EF1B"/>
</dbReference>
<keyword evidence="4 5" id="KW-0648">Protein biosynthesis</keyword>
<organism evidence="7 8">
    <name type="scientific">candidate division WS6 bacterium GW2011_GWF2_39_15</name>
    <dbReference type="NCBI Taxonomy" id="1619100"/>
    <lineage>
        <taxon>Bacteria</taxon>
        <taxon>Candidatus Dojkabacteria</taxon>
    </lineage>
</organism>
<dbReference type="Gene3D" id="1.10.286.20">
    <property type="match status" value="1"/>
</dbReference>
<gene>
    <name evidence="5" type="primary">tsf</name>
    <name evidence="7" type="ORF">UT34_C0001G0398</name>
</gene>
<dbReference type="PATRIC" id="fig|1619100.3.peg.404"/>
<dbReference type="AlphaFoldDB" id="A0A0G0MT60"/>
<comment type="subcellular location">
    <subcellularLocation>
        <location evidence="5">Cytoplasm</location>
    </subcellularLocation>
</comment>
<dbReference type="SUPFAM" id="SSF46934">
    <property type="entry name" value="UBA-like"/>
    <property type="match status" value="2"/>
</dbReference>
<comment type="caution">
    <text evidence="5">Lacks conserved residue(s) required for the propagation of feature annotation.</text>
</comment>
<protein>
    <recommendedName>
        <fullName evidence="2 5">Elongation factor Ts</fullName>
        <shortName evidence="5">EF-Ts</shortName>
    </recommendedName>
</protein>
<dbReference type="HAMAP" id="MF_00050">
    <property type="entry name" value="EF_Ts"/>
    <property type="match status" value="1"/>
</dbReference>
<evidence type="ECO:0000313" key="8">
    <source>
        <dbReference type="Proteomes" id="UP000034799"/>
    </source>
</evidence>
<keyword evidence="3 5" id="KW-0251">Elongation factor</keyword>
<dbReference type="Gene3D" id="3.30.479.20">
    <property type="entry name" value="Elongation factor Ts, dimerisation domain"/>
    <property type="match status" value="1"/>
</dbReference>
<comment type="function">
    <text evidence="5">Associates with the EF-Tu.GDP complex and induces the exchange of GDP to GTP. It remains bound to the aminoacyl-tRNA.EF-Tu.GTP complex up to the GTP hydrolysis stage on the ribosome.</text>
</comment>
<evidence type="ECO:0000256" key="1">
    <source>
        <dbReference type="ARBA" id="ARBA00005532"/>
    </source>
</evidence>